<dbReference type="AlphaFoldDB" id="A0A813W253"/>
<dbReference type="EMBL" id="CAJNOT010000114">
    <property type="protein sequence ID" value="CAF0845959.1"/>
    <property type="molecule type" value="Genomic_DNA"/>
</dbReference>
<evidence type="ECO:0000313" key="2">
    <source>
        <dbReference type="Proteomes" id="UP000663864"/>
    </source>
</evidence>
<dbReference type="InterPro" id="IPR016181">
    <property type="entry name" value="Acyl_CoA_acyltransferase"/>
</dbReference>
<organism evidence="1 2">
    <name type="scientific">Rotaria sordida</name>
    <dbReference type="NCBI Taxonomy" id="392033"/>
    <lineage>
        <taxon>Eukaryota</taxon>
        <taxon>Metazoa</taxon>
        <taxon>Spiralia</taxon>
        <taxon>Gnathifera</taxon>
        <taxon>Rotifera</taxon>
        <taxon>Eurotatoria</taxon>
        <taxon>Bdelloidea</taxon>
        <taxon>Philodinida</taxon>
        <taxon>Philodinidae</taxon>
        <taxon>Rotaria</taxon>
    </lineage>
</organism>
<protein>
    <recommendedName>
        <fullName evidence="3">N-acetyltransferase domain-containing protein</fullName>
    </recommendedName>
</protein>
<sequence>MDEGREYTYEVIDNENDARTCAQLIAEEFAAHEPICVFSQITPQHFFQEASWPLIAEIFEERLSFLARHRASGEIIAAIFANDLYVARKKHPYNAASSPAAIPFTDLLDEMDDVFVCHDFGQELKPNMVLHITIGATRAAHAGKGVAGRLRAAMCNHARDTKGFQYALVQVSNPATRHIYREKMCGKELTIIDPRTWVWKKKDDGLSCPYKDYEGGSIPNILLKLTPTEEK</sequence>
<proteinExistence type="predicted"/>
<comment type="caution">
    <text evidence="1">The sequence shown here is derived from an EMBL/GenBank/DDBJ whole genome shotgun (WGS) entry which is preliminary data.</text>
</comment>
<evidence type="ECO:0000313" key="1">
    <source>
        <dbReference type="EMBL" id="CAF0845959.1"/>
    </source>
</evidence>
<dbReference type="SUPFAM" id="SSF55729">
    <property type="entry name" value="Acyl-CoA N-acyltransferases (Nat)"/>
    <property type="match status" value="1"/>
</dbReference>
<name>A0A813W253_9BILA</name>
<gene>
    <name evidence="1" type="ORF">ZHD862_LOCUS4626</name>
</gene>
<dbReference type="Gene3D" id="3.40.630.30">
    <property type="match status" value="1"/>
</dbReference>
<accession>A0A813W253</accession>
<evidence type="ECO:0008006" key="3">
    <source>
        <dbReference type="Google" id="ProtNLM"/>
    </source>
</evidence>
<dbReference type="Proteomes" id="UP000663864">
    <property type="component" value="Unassembled WGS sequence"/>
</dbReference>
<reference evidence="1" key="1">
    <citation type="submission" date="2021-02" db="EMBL/GenBank/DDBJ databases">
        <authorList>
            <person name="Nowell W R."/>
        </authorList>
    </citation>
    <scope>NUCLEOTIDE SEQUENCE</scope>
</reference>